<dbReference type="InterPro" id="IPR006913">
    <property type="entry name" value="CENP-V/GFA"/>
</dbReference>
<evidence type="ECO:0000256" key="3">
    <source>
        <dbReference type="ARBA" id="ARBA00022833"/>
    </source>
</evidence>
<evidence type="ECO:0000313" key="7">
    <source>
        <dbReference type="Proteomes" id="UP000799640"/>
    </source>
</evidence>
<dbReference type="OrthoDB" id="5290969at2759"/>
<organism evidence="6 7">
    <name type="scientific">Trichodelitschia bisporula</name>
    <dbReference type="NCBI Taxonomy" id="703511"/>
    <lineage>
        <taxon>Eukaryota</taxon>
        <taxon>Fungi</taxon>
        <taxon>Dikarya</taxon>
        <taxon>Ascomycota</taxon>
        <taxon>Pezizomycotina</taxon>
        <taxon>Dothideomycetes</taxon>
        <taxon>Dothideomycetes incertae sedis</taxon>
        <taxon>Phaeotrichales</taxon>
        <taxon>Phaeotrichaceae</taxon>
        <taxon>Trichodelitschia</taxon>
    </lineage>
</organism>
<dbReference type="Proteomes" id="UP000799640">
    <property type="component" value="Unassembled WGS sequence"/>
</dbReference>
<dbReference type="PANTHER" id="PTHR33337:SF3">
    <property type="entry name" value="CENP-V_GFA DOMAIN-CONTAINING PROTEIN"/>
    <property type="match status" value="1"/>
</dbReference>
<dbReference type="EMBL" id="ML996701">
    <property type="protein sequence ID" value="KAF2397944.1"/>
    <property type="molecule type" value="Genomic_DNA"/>
</dbReference>
<keyword evidence="3" id="KW-0862">Zinc</keyword>
<gene>
    <name evidence="6" type="ORF">EJ06DRAFT_532304</name>
</gene>
<accession>A0A6G1HPV0</accession>
<comment type="similarity">
    <text evidence="1">Belongs to the Gfa family.</text>
</comment>
<keyword evidence="2" id="KW-0479">Metal-binding</keyword>
<dbReference type="SUPFAM" id="SSF51316">
    <property type="entry name" value="Mss4-like"/>
    <property type="match status" value="1"/>
</dbReference>
<keyword evidence="7" id="KW-1185">Reference proteome</keyword>
<evidence type="ECO:0000256" key="4">
    <source>
        <dbReference type="ARBA" id="ARBA00023239"/>
    </source>
</evidence>
<keyword evidence="4" id="KW-0456">Lyase</keyword>
<sequence length="157" mass="17400">MTDQLRVVCQCRNVSFPAPEPQPRALYHCHCLECRKQSASAFGTTAIFPAEPFFPLAPELKAKLKIWQRPTETGGTMDCYFCPECGVRVFHRICNADGNWRDVISVKAGCIEGLEWNATAHLFARSAVFPIPADHQAFDTYPPTMEGGHGAVGTEKN</sequence>
<dbReference type="PANTHER" id="PTHR33337">
    <property type="entry name" value="GFA DOMAIN-CONTAINING PROTEIN"/>
    <property type="match status" value="1"/>
</dbReference>
<proteinExistence type="inferred from homology"/>
<dbReference type="Gene3D" id="3.90.1590.10">
    <property type="entry name" value="glutathione-dependent formaldehyde- activating enzyme (gfa)"/>
    <property type="match status" value="1"/>
</dbReference>
<dbReference type="AlphaFoldDB" id="A0A6G1HPV0"/>
<reference evidence="6" key="1">
    <citation type="journal article" date="2020" name="Stud. Mycol.">
        <title>101 Dothideomycetes genomes: a test case for predicting lifestyles and emergence of pathogens.</title>
        <authorList>
            <person name="Haridas S."/>
            <person name="Albert R."/>
            <person name="Binder M."/>
            <person name="Bloem J."/>
            <person name="Labutti K."/>
            <person name="Salamov A."/>
            <person name="Andreopoulos B."/>
            <person name="Baker S."/>
            <person name="Barry K."/>
            <person name="Bills G."/>
            <person name="Bluhm B."/>
            <person name="Cannon C."/>
            <person name="Castanera R."/>
            <person name="Culley D."/>
            <person name="Daum C."/>
            <person name="Ezra D."/>
            <person name="Gonzalez J."/>
            <person name="Henrissat B."/>
            <person name="Kuo A."/>
            <person name="Liang C."/>
            <person name="Lipzen A."/>
            <person name="Lutzoni F."/>
            <person name="Magnuson J."/>
            <person name="Mondo S."/>
            <person name="Nolan M."/>
            <person name="Ohm R."/>
            <person name="Pangilinan J."/>
            <person name="Park H.-J."/>
            <person name="Ramirez L."/>
            <person name="Alfaro M."/>
            <person name="Sun H."/>
            <person name="Tritt A."/>
            <person name="Yoshinaga Y."/>
            <person name="Zwiers L.-H."/>
            <person name="Turgeon B."/>
            <person name="Goodwin S."/>
            <person name="Spatafora J."/>
            <person name="Crous P."/>
            <person name="Grigoriev I."/>
        </authorList>
    </citation>
    <scope>NUCLEOTIDE SEQUENCE</scope>
    <source>
        <strain evidence="6">CBS 262.69</strain>
    </source>
</reference>
<dbReference type="InterPro" id="IPR011057">
    <property type="entry name" value="Mss4-like_sf"/>
</dbReference>
<feature type="domain" description="CENP-V/GFA" evidence="5">
    <location>
        <begin position="5"/>
        <end position="117"/>
    </location>
</feature>
<protein>
    <recommendedName>
        <fullName evidence="5">CENP-V/GFA domain-containing protein</fullName>
    </recommendedName>
</protein>
<name>A0A6G1HPV0_9PEZI</name>
<dbReference type="GO" id="GO:0046872">
    <property type="term" value="F:metal ion binding"/>
    <property type="evidence" value="ECO:0007669"/>
    <property type="project" value="UniProtKB-KW"/>
</dbReference>
<dbReference type="Pfam" id="PF04828">
    <property type="entry name" value="GFA"/>
    <property type="match status" value="1"/>
</dbReference>
<dbReference type="GO" id="GO:0016846">
    <property type="term" value="F:carbon-sulfur lyase activity"/>
    <property type="evidence" value="ECO:0007669"/>
    <property type="project" value="InterPro"/>
</dbReference>
<evidence type="ECO:0000313" key="6">
    <source>
        <dbReference type="EMBL" id="KAF2397944.1"/>
    </source>
</evidence>
<evidence type="ECO:0000256" key="1">
    <source>
        <dbReference type="ARBA" id="ARBA00005495"/>
    </source>
</evidence>
<evidence type="ECO:0000259" key="5">
    <source>
        <dbReference type="PROSITE" id="PS51891"/>
    </source>
</evidence>
<dbReference type="PROSITE" id="PS51891">
    <property type="entry name" value="CENP_V_GFA"/>
    <property type="match status" value="1"/>
</dbReference>
<evidence type="ECO:0000256" key="2">
    <source>
        <dbReference type="ARBA" id="ARBA00022723"/>
    </source>
</evidence>